<keyword evidence="4" id="KW-1185">Reference proteome</keyword>
<evidence type="ECO:0000313" key="4">
    <source>
        <dbReference type="Proteomes" id="UP001208692"/>
    </source>
</evidence>
<name>A0AAV5AUH3_9FLAO</name>
<evidence type="ECO:0000313" key="2">
    <source>
        <dbReference type="EMBL" id="GJM52136.1"/>
    </source>
</evidence>
<evidence type="ECO:0008006" key="5">
    <source>
        <dbReference type="Google" id="ProtNLM"/>
    </source>
</evidence>
<dbReference type="EMBL" id="BQKB01000009">
    <property type="protein sequence ID" value="GJM52136.1"/>
    <property type="molecule type" value="Genomic_DNA"/>
</dbReference>
<evidence type="ECO:0000313" key="1">
    <source>
        <dbReference type="EMBL" id="GJM50952.1"/>
    </source>
</evidence>
<proteinExistence type="predicted"/>
<organism evidence="1 3">
    <name type="scientific">Capnocytophaga catalasegens</name>
    <dbReference type="NCBI Taxonomy" id="1004260"/>
    <lineage>
        <taxon>Bacteria</taxon>
        <taxon>Pseudomonadati</taxon>
        <taxon>Bacteroidota</taxon>
        <taxon>Flavobacteriia</taxon>
        <taxon>Flavobacteriales</taxon>
        <taxon>Flavobacteriaceae</taxon>
        <taxon>Capnocytophaga</taxon>
    </lineage>
</organism>
<dbReference type="RefSeq" id="WP_264846386.1">
    <property type="nucleotide sequence ID" value="NZ_BPMA01000021.1"/>
</dbReference>
<dbReference type="EMBL" id="BQKA01000036">
    <property type="protein sequence ID" value="GJM50952.1"/>
    <property type="molecule type" value="Genomic_DNA"/>
</dbReference>
<protein>
    <recommendedName>
        <fullName evidence="5">Outer membrane protein beta-barrel domain-containing protein</fullName>
    </recommendedName>
</protein>
<comment type="caution">
    <text evidence="1">The sequence shown here is derived from an EMBL/GenBank/DDBJ whole genome shotgun (WGS) entry which is preliminary data.</text>
</comment>
<gene>
    <name evidence="1" type="ORF">RCZ15_19250</name>
    <name evidence="2" type="ORF">RCZ16_04540</name>
</gene>
<dbReference type="Proteomes" id="UP001207736">
    <property type="component" value="Unassembled WGS sequence"/>
</dbReference>
<accession>A0AAV5AUH3</accession>
<evidence type="ECO:0000313" key="3">
    <source>
        <dbReference type="Proteomes" id="UP001207736"/>
    </source>
</evidence>
<reference evidence="1 4" key="1">
    <citation type="submission" date="2021-11" db="EMBL/GenBank/DDBJ databases">
        <title>Draft genome sequence of Capnocytophaga sp. strain KC07075 isolated from cat oral cavity.</title>
        <authorList>
            <person name="Suzuki M."/>
            <person name="Imaoka K."/>
            <person name="Kimura M."/>
            <person name="Morikawa S."/>
            <person name="Maeda K."/>
        </authorList>
    </citation>
    <scope>NUCLEOTIDE SEQUENCE</scope>
    <source>
        <strain evidence="1">KC07075</strain>
        <strain evidence="2 4">KC07079</strain>
    </source>
</reference>
<sequence length="196" mass="22461">MKIVYIILLLCTSFAYTQENKRWNSNLDLDILFPSKEKTTYSYHNGDISQIAFENKSEIKLKEKVSFGFTYSFQYRFWGGLSVGAVTGLNHLPLPQASLTTVKLGGQLRYTFVEEYKAGLYLQLVSFLPLRSNIEADFGEVRLGVTIPISQGEDYNFTLGLFTSYISYRLNRPLFYDEVPDILEYRGIGVNLGIHF</sequence>
<dbReference type="AlphaFoldDB" id="A0AAV5AUH3"/>
<dbReference type="Proteomes" id="UP001208692">
    <property type="component" value="Unassembled WGS sequence"/>
</dbReference>